<comment type="caution">
    <text evidence="1">The sequence shown here is derived from an EMBL/GenBank/DDBJ whole genome shotgun (WGS) entry which is preliminary data.</text>
</comment>
<reference evidence="1" key="1">
    <citation type="submission" date="2019-08" db="EMBL/GenBank/DDBJ databases">
        <authorList>
            <person name="Kucharzyk K."/>
            <person name="Murdoch R.W."/>
            <person name="Higgins S."/>
            <person name="Loffler F."/>
        </authorList>
    </citation>
    <scope>NUCLEOTIDE SEQUENCE</scope>
</reference>
<dbReference type="EMBL" id="VSSQ01073522">
    <property type="protein sequence ID" value="MPN24611.1"/>
    <property type="molecule type" value="Genomic_DNA"/>
</dbReference>
<evidence type="ECO:0000313" key="1">
    <source>
        <dbReference type="EMBL" id="MPN24611.1"/>
    </source>
</evidence>
<organism evidence="1">
    <name type="scientific">bioreactor metagenome</name>
    <dbReference type="NCBI Taxonomy" id="1076179"/>
    <lineage>
        <taxon>unclassified sequences</taxon>
        <taxon>metagenomes</taxon>
        <taxon>ecological metagenomes</taxon>
    </lineage>
</organism>
<protein>
    <submittedName>
        <fullName evidence="1">Uncharacterized protein</fullName>
    </submittedName>
</protein>
<accession>A0A645GCH3</accession>
<gene>
    <name evidence="1" type="ORF">SDC9_172012</name>
</gene>
<dbReference type="AlphaFoldDB" id="A0A645GCH3"/>
<sequence length="89" mass="9828">MLSTNLIQQPVPGSPAGWFPEKFTVNIMAPPTIGYRNSFAENLFVEVSAGYIPVRSSFYNGAFYMRSAKKVGAFSADSFNSELKVAYTF</sequence>
<proteinExistence type="predicted"/>
<name>A0A645GCH3_9ZZZZ</name>